<evidence type="ECO:0000256" key="1">
    <source>
        <dbReference type="SAM" id="MobiDB-lite"/>
    </source>
</evidence>
<evidence type="ECO:0000313" key="3">
    <source>
        <dbReference type="EMBL" id="RKU47957.1"/>
    </source>
</evidence>
<dbReference type="PANTHER" id="PTHR37919">
    <property type="entry name" value="PROTEIN CBG05606"/>
    <property type="match status" value="1"/>
</dbReference>
<feature type="transmembrane region" description="Helical" evidence="2">
    <location>
        <begin position="191"/>
        <end position="214"/>
    </location>
</feature>
<keyword evidence="2" id="KW-0812">Transmembrane</keyword>
<sequence length="274" mass="29547">MVSTRSSSALTPGPTSSTRDKGAKSTSIDIEIPLSSIPTTVAHARTSPKSILKSSISPTPPSTWSHTPTPLTLLWLTISLPLVAWDTGYVLLRPHSMPGGSLHWPLWALYDLYGRIDHVYGFKAWDAGMGFTAAQGTLNLIETIGYVVYWGLWVRYGTLVGEAGVDGQEGTGLLGGKGKGMSGRRRVAGRAGALAVVVGFATAVMTFSKTVLYWLNEYFSGFDNIGHNTLKDLIFLWIIPNGLWLVFPAYMIYVLGLEIVDGLAGTSDPAIKNE</sequence>
<dbReference type="STRING" id="177199.A0A420YJ98"/>
<keyword evidence="2" id="KW-1133">Transmembrane helix</keyword>
<evidence type="ECO:0008006" key="5">
    <source>
        <dbReference type="Google" id="ProtNLM"/>
    </source>
</evidence>
<name>A0A420YJ98_9PEZI</name>
<comment type="caution">
    <text evidence="3">The sequence shown here is derived from an EMBL/GenBank/DDBJ whole genome shotgun (WGS) entry which is preliminary data.</text>
</comment>
<dbReference type="AlphaFoldDB" id="A0A420YJ98"/>
<dbReference type="PANTHER" id="PTHR37919:SF2">
    <property type="entry name" value="EXPERA DOMAIN-CONTAINING PROTEIN"/>
    <property type="match status" value="1"/>
</dbReference>
<feature type="compositionally biased region" description="Polar residues" evidence="1">
    <location>
        <begin position="1"/>
        <end position="17"/>
    </location>
</feature>
<dbReference type="Proteomes" id="UP000275385">
    <property type="component" value="Unassembled WGS sequence"/>
</dbReference>
<accession>A0A420YJ98</accession>
<dbReference type="OrthoDB" id="60858at2759"/>
<evidence type="ECO:0000256" key="2">
    <source>
        <dbReference type="SAM" id="Phobius"/>
    </source>
</evidence>
<feature type="region of interest" description="Disordered" evidence="1">
    <location>
        <begin position="1"/>
        <end position="25"/>
    </location>
</feature>
<dbReference type="EMBL" id="QVQW01000006">
    <property type="protein sequence ID" value="RKU47957.1"/>
    <property type="molecule type" value="Genomic_DNA"/>
</dbReference>
<proteinExistence type="predicted"/>
<reference evidence="3 4" key="1">
    <citation type="submission" date="2018-08" db="EMBL/GenBank/DDBJ databases">
        <title>Draft genome of the lignicolous fungus Coniochaeta pulveracea.</title>
        <authorList>
            <person name="Borstlap C.J."/>
            <person name="De Witt R.N."/>
            <person name="Botha A."/>
            <person name="Volschenk H."/>
        </authorList>
    </citation>
    <scope>NUCLEOTIDE SEQUENCE [LARGE SCALE GENOMIC DNA]</scope>
    <source>
        <strain evidence="3 4">CAB683</strain>
    </source>
</reference>
<feature type="transmembrane region" description="Helical" evidence="2">
    <location>
        <begin position="234"/>
        <end position="255"/>
    </location>
</feature>
<organism evidence="3 4">
    <name type="scientific">Coniochaeta pulveracea</name>
    <dbReference type="NCBI Taxonomy" id="177199"/>
    <lineage>
        <taxon>Eukaryota</taxon>
        <taxon>Fungi</taxon>
        <taxon>Dikarya</taxon>
        <taxon>Ascomycota</taxon>
        <taxon>Pezizomycotina</taxon>
        <taxon>Sordariomycetes</taxon>
        <taxon>Sordariomycetidae</taxon>
        <taxon>Coniochaetales</taxon>
        <taxon>Coniochaetaceae</taxon>
        <taxon>Coniochaeta</taxon>
    </lineage>
</organism>
<keyword evidence="4" id="KW-1185">Reference proteome</keyword>
<gene>
    <name evidence="3" type="ORF">DL546_002474</name>
</gene>
<protein>
    <recommendedName>
        <fullName evidence="5">EXPERA domain-containing protein</fullName>
    </recommendedName>
</protein>
<evidence type="ECO:0000313" key="4">
    <source>
        <dbReference type="Proteomes" id="UP000275385"/>
    </source>
</evidence>
<keyword evidence="2" id="KW-0472">Membrane</keyword>